<dbReference type="EMBL" id="CABIJS010000111">
    <property type="protein sequence ID" value="VUZ43544.1"/>
    <property type="molecule type" value="Genomic_DNA"/>
</dbReference>
<feature type="domain" description="DUF7041" evidence="1">
    <location>
        <begin position="19"/>
        <end position="75"/>
    </location>
</feature>
<protein>
    <recommendedName>
        <fullName evidence="1">DUF7041 domain-containing protein</fullName>
    </recommendedName>
</protein>
<dbReference type="InterPro" id="IPR055469">
    <property type="entry name" value="DUF7041"/>
</dbReference>
<proteinExistence type="predicted"/>
<evidence type="ECO:0000313" key="3">
    <source>
        <dbReference type="Proteomes" id="UP000321570"/>
    </source>
</evidence>
<dbReference type="Pfam" id="PF23055">
    <property type="entry name" value="DUF7041"/>
    <property type="match status" value="1"/>
</dbReference>
<reference evidence="2 3" key="1">
    <citation type="submission" date="2019-07" db="EMBL/GenBank/DDBJ databases">
        <authorList>
            <person name="Jastrzebski P J."/>
            <person name="Paukszto L."/>
            <person name="Jastrzebski P J."/>
        </authorList>
    </citation>
    <scope>NUCLEOTIDE SEQUENCE [LARGE SCALE GENOMIC DNA]</scope>
    <source>
        <strain evidence="2 3">WMS-il1</strain>
    </source>
</reference>
<evidence type="ECO:0000259" key="1">
    <source>
        <dbReference type="Pfam" id="PF23055"/>
    </source>
</evidence>
<accession>A0A564YAJ2</accession>
<gene>
    <name evidence="2" type="ORF">WMSIL1_LOCUS3901</name>
</gene>
<dbReference type="Proteomes" id="UP000321570">
    <property type="component" value="Unassembled WGS sequence"/>
</dbReference>
<organism evidence="2 3">
    <name type="scientific">Hymenolepis diminuta</name>
    <name type="common">Rat tapeworm</name>
    <dbReference type="NCBI Taxonomy" id="6216"/>
    <lineage>
        <taxon>Eukaryota</taxon>
        <taxon>Metazoa</taxon>
        <taxon>Spiralia</taxon>
        <taxon>Lophotrochozoa</taxon>
        <taxon>Platyhelminthes</taxon>
        <taxon>Cestoda</taxon>
        <taxon>Eucestoda</taxon>
        <taxon>Cyclophyllidea</taxon>
        <taxon>Hymenolepididae</taxon>
        <taxon>Hymenolepis</taxon>
    </lineage>
</organism>
<sequence>MSNELEPAVKAVGAPITCPVFDPRNSYVWFRQLENNFQLRGITKQKIMFPHTFPALPTDVAAEIIDIVDKAPENNEVINKPSPLSIFLVLTTLGIVQLIWE</sequence>
<evidence type="ECO:0000313" key="2">
    <source>
        <dbReference type="EMBL" id="VUZ43544.1"/>
    </source>
</evidence>
<dbReference type="AlphaFoldDB" id="A0A564YAJ2"/>
<name>A0A564YAJ2_HYMDI</name>
<keyword evidence="3" id="KW-1185">Reference proteome</keyword>